<proteinExistence type="predicted"/>
<keyword evidence="1" id="KW-0472">Membrane</keyword>
<organism evidence="2 3">
    <name type="scientific">Rothia kristinae</name>
    <dbReference type="NCBI Taxonomy" id="37923"/>
    <lineage>
        <taxon>Bacteria</taxon>
        <taxon>Bacillati</taxon>
        <taxon>Actinomycetota</taxon>
        <taxon>Actinomycetes</taxon>
        <taxon>Micrococcales</taxon>
        <taxon>Micrococcaceae</taxon>
        <taxon>Rothia</taxon>
    </lineage>
</organism>
<feature type="transmembrane region" description="Helical" evidence="1">
    <location>
        <begin position="31"/>
        <end position="52"/>
    </location>
</feature>
<protein>
    <recommendedName>
        <fullName evidence="4">ABC-2 type transporter domain-containing protein</fullName>
    </recommendedName>
</protein>
<evidence type="ECO:0000313" key="3">
    <source>
        <dbReference type="Proteomes" id="UP000092021"/>
    </source>
</evidence>
<evidence type="ECO:0008006" key="4">
    <source>
        <dbReference type="Google" id="ProtNLM"/>
    </source>
</evidence>
<sequence length="195" mass="21200">MLGVAAANTGLQYLISVHVVRFLPADVDWTVWPILFLMSVSIQIFAVGGALLIRNDVMIWLIGVFIMCGVPASGLLLPLDMAPDRYQILHHLVPSAVALGAIRSRVYLPEAPVASAVLTELIWLAAALLVYLWGCLHVRRLRRRDEAAAAREAHQFDDAEAGEFEGAVLSGSPGPQTRQLQVVRAAAREAARSRS</sequence>
<dbReference type="EMBL" id="LWGZ01000699">
    <property type="protein sequence ID" value="OAX58594.1"/>
    <property type="molecule type" value="Genomic_DNA"/>
</dbReference>
<keyword evidence="1" id="KW-1133">Transmembrane helix</keyword>
<accession>A0A657IUQ5</accession>
<comment type="caution">
    <text evidence="2">The sequence shown here is derived from an EMBL/GenBank/DDBJ whole genome shotgun (WGS) entry which is preliminary data.</text>
</comment>
<evidence type="ECO:0000256" key="1">
    <source>
        <dbReference type="SAM" id="Phobius"/>
    </source>
</evidence>
<dbReference type="AlphaFoldDB" id="A0A657IUQ5"/>
<feature type="transmembrane region" description="Helical" evidence="1">
    <location>
        <begin position="59"/>
        <end position="79"/>
    </location>
</feature>
<reference evidence="2 3" key="1">
    <citation type="submission" date="2016-04" db="EMBL/GenBank/DDBJ databases">
        <title>Identification of putative biosynthetic pathways for the production of bioactive secondary metabolites by the marine actinomycete Kocuria kristinae RUTW2-3.</title>
        <authorList>
            <person name="Waterworth S.C."/>
            <person name="Walmsley T.A."/>
            <person name="Matongo T."/>
            <person name="Davies-Coleman M.T."/>
            <person name="Dorrington R.A."/>
        </authorList>
    </citation>
    <scope>NUCLEOTIDE SEQUENCE [LARGE SCALE GENOMIC DNA]</scope>
    <source>
        <strain evidence="2 3">RUTW4-5</strain>
    </source>
</reference>
<feature type="transmembrane region" description="Helical" evidence="1">
    <location>
        <begin position="113"/>
        <end position="134"/>
    </location>
</feature>
<gene>
    <name evidence="2" type="ORF">A5N15_07865</name>
</gene>
<keyword evidence="1" id="KW-0812">Transmembrane</keyword>
<name>A0A657IUQ5_9MICC</name>
<dbReference type="Proteomes" id="UP000092021">
    <property type="component" value="Unassembled WGS sequence"/>
</dbReference>
<evidence type="ECO:0000313" key="2">
    <source>
        <dbReference type="EMBL" id="OAX58594.1"/>
    </source>
</evidence>